<dbReference type="WBParaSite" id="SSLN_0001557701-mRNA-1">
    <property type="protein sequence ID" value="SSLN_0001557701-mRNA-1"/>
    <property type="gene ID" value="SSLN_0001557701"/>
</dbReference>
<keyword evidence="2" id="KW-1185">Reference proteome</keyword>
<sequence length="123" mass="13711">MSLINNFLDLLDWQNLSSINDAASISDFMSVVSNNILEFVPTKIVKPYTSEYTSVVVIFFDLSKAFDKVPHRPLLVKQEALGIRSPLLDFIGSHLSNRSQKVFVVSTMSSTSLTSTGGYNQYL</sequence>
<evidence type="ECO:0000313" key="3">
    <source>
        <dbReference type="WBParaSite" id="SSLN_0001557701-mRNA-1"/>
    </source>
</evidence>
<dbReference type="PANTHER" id="PTHR33332">
    <property type="entry name" value="REVERSE TRANSCRIPTASE DOMAIN-CONTAINING PROTEIN"/>
    <property type="match status" value="1"/>
</dbReference>
<accession>A0A183TEW8</accession>
<gene>
    <name evidence="1" type="ORF">SSLN_LOCUS15016</name>
</gene>
<reference evidence="1 2" key="2">
    <citation type="submission" date="2018-11" db="EMBL/GenBank/DDBJ databases">
        <authorList>
            <consortium name="Pathogen Informatics"/>
        </authorList>
    </citation>
    <scope>NUCLEOTIDE SEQUENCE [LARGE SCALE GENOMIC DNA]</scope>
    <source>
        <strain evidence="1 2">NST_G2</strain>
    </source>
</reference>
<proteinExistence type="predicted"/>
<dbReference type="OrthoDB" id="426210at2759"/>
<dbReference type="AlphaFoldDB" id="A0A183TEW8"/>
<name>A0A183TEW8_SCHSO</name>
<dbReference type="Proteomes" id="UP000275846">
    <property type="component" value="Unassembled WGS sequence"/>
</dbReference>
<evidence type="ECO:0000313" key="2">
    <source>
        <dbReference type="Proteomes" id="UP000275846"/>
    </source>
</evidence>
<dbReference type="EMBL" id="UYSU01039521">
    <property type="protein sequence ID" value="VDM01402.1"/>
    <property type="molecule type" value="Genomic_DNA"/>
</dbReference>
<organism evidence="3">
    <name type="scientific">Schistocephalus solidus</name>
    <name type="common">Tapeworm</name>
    <dbReference type="NCBI Taxonomy" id="70667"/>
    <lineage>
        <taxon>Eukaryota</taxon>
        <taxon>Metazoa</taxon>
        <taxon>Spiralia</taxon>
        <taxon>Lophotrochozoa</taxon>
        <taxon>Platyhelminthes</taxon>
        <taxon>Cestoda</taxon>
        <taxon>Eucestoda</taxon>
        <taxon>Diphyllobothriidea</taxon>
        <taxon>Diphyllobothriidae</taxon>
        <taxon>Schistocephalus</taxon>
    </lineage>
</organism>
<protein>
    <submittedName>
        <fullName evidence="3">Reverse transcriptase domain-containing protein</fullName>
    </submittedName>
</protein>
<reference evidence="3" key="1">
    <citation type="submission" date="2016-06" db="UniProtKB">
        <authorList>
            <consortium name="WormBaseParasite"/>
        </authorList>
    </citation>
    <scope>IDENTIFICATION</scope>
</reference>
<evidence type="ECO:0000313" key="1">
    <source>
        <dbReference type="EMBL" id="VDM01402.1"/>
    </source>
</evidence>